<reference evidence="3 4" key="1">
    <citation type="submission" date="2023-11" db="EMBL/GenBank/DDBJ databases">
        <authorList>
            <person name="Panchal A.K."/>
            <person name="Meaney J.S."/>
            <person name="Karas B.J."/>
            <person name="diCenzo G.C."/>
        </authorList>
    </citation>
    <scope>NUCLEOTIDE SEQUENCE [LARGE SCALE GENOMIC DNA]</scope>
    <source>
        <strain evidence="3 4">NZP2235</strain>
    </source>
</reference>
<comment type="similarity">
    <text evidence="1">Belongs to the YciI family.</text>
</comment>
<evidence type="ECO:0000313" key="4">
    <source>
        <dbReference type="Proteomes" id="UP001322481"/>
    </source>
</evidence>
<gene>
    <name evidence="3" type="ORF">U0R22_006294</name>
</gene>
<dbReference type="InterPro" id="IPR005545">
    <property type="entry name" value="YCII"/>
</dbReference>
<sequence length="128" mass="13845">MIGRRHDRMPVQCRSQREENMAKFLYVYHGSGKMPTSEAERKAMTDAWTGWFGKLGSAVVDPGNPVGMSKTVLPGGKIENNGGSNPTGGYSIIEARDIDEAAEKAKGCPMLAMPNCNVEIAPIINMMA</sequence>
<dbReference type="EMBL" id="CP139858">
    <property type="protein sequence ID" value="WQC02054.1"/>
    <property type="molecule type" value="Genomic_DNA"/>
</dbReference>
<evidence type="ECO:0000256" key="1">
    <source>
        <dbReference type="ARBA" id="ARBA00007689"/>
    </source>
</evidence>
<dbReference type="Proteomes" id="UP001322481">
    <property type="component" value="Chromosome"/>
</dbReference>
<protein>
    <submittedName>
        <fullName evidence="3">YciI family protein</fullName>
    </submittedName>
</protein>
<name>A0ABZ0VY31_9HYPH</name>
<keyword evidence="4" id="KW-1185">Reference proteome</keyword>
<dbReference type="InterPro" id="IPR011008">
    <property type="entry name" value="Dimeric_a/b-barrel"/>
</dbReference>
<feature type="domain" description="YCII-related" evidence="2">
    <location>
        <begin position="15"/>
        <end position="113"/>
    </location>
</feature>
<proteinExistence type="inferred from homology"/>
<dbReference type="Gene3D" id="3.30.70.1060">
    <property type="entry name" value="Dimeric alpha+beta barrel"/>
    <property type="match status" value="1"/>
</dbReference>
<accession>A0ABZ0VY31</accession>
<evidence type="ECO:0000313" key="3">
    <source>
        <dbReference type="EMBL" id="WQC02054.1"/>
    </source>
</evidence>
<organism evidence="3 4">
    <name type="scientific">Mesorhizobium huakuii</name>
    <dbReference type="NCBI Taxonomy" id="28104"/>
    <lineage>
        <taxon>Bacteria</taxon>
        <taxon>Pseudomonadati</taxon>
        <taxon>Pseudomonadota</taxon>
        <taxon>Alphaproteobacteria</taxon>
        <taxon>Hyphomicrobiales</taxon>
        <taxon>Phyllobacteriaceae</taxon>
        <taxon>Mesorhizobium</taxon>
    </lineage>
</organism>
<dbReference type="Pfam" id="PF03795">
    <property type="entry name" value="YCII"/>
    <property type="match status" value="1"/>
</dbReference>
<evidence type="ECO:0000259" key="2">
    <source>
        <dbReference type="Pfam" id="PF03795"/>
    </source>
</evidence>
<dbReference type="RefSeq" id="WP_284277269.1">
    <property type="nucleotide sequence ID" value="NZ_BSNY01000051.1"/>
</dbReference>
<dbReference type="SUPFAM" id="SSF54909">
    <property type="entry name" value="Dimeric alpha+beta barrel"/>
    <property type="match status" value="1"/>
</dbReference>